<accession>A0A0D3R1D5</accession>
<feature type="transmembrane region" description="Helical" evidence="1">
    <location>
        <begin position="46"/>
        <end position="74"/>
    </location>
</feature>
<dbReference type="GeneID" id="37627495"/>
<keyword evidence="1" id="KW-0472">Membrane</keyword>
<evidence type="ECO:0000313" key="2">
    <source>
        <dbReference type="EMBL" id="AJR28539.1"/>
    </source>
</evidence>
<dbReference type="RefSeq" id="YP_009362186.1">
    <property type="nucleotide sequence ID" value="NC_034538.1"/>
</dbReference>
<dbReference type="KEGG" id="vg:37627495"/>
<proteinExistence type="predicted"/>
<name>A0A0D3R1D5_9RHAB</name>
<reference evidence="2 3" key="1">
    <citation type="journal article" date="2015" name="PLoS Pathog.">
        <title>Evolution of genome size and complexity in the rhabdoviridae.</title>
        <authorList>
            <person name="Walker P.J."/>
            <person name="Firth C."/>
            <person name="Widen S.G."/>
            <person name="Blasdell K.R."/>
            <person name="Guzman H."/>
            <person name="Wood T.G."/>
            <person name="Paradkar P.N."/>
            <person name="Holmes E.C."/>
            <person name="Tesh R.B."/>
            <person name="Vasilakis N."/>
        </authorList>
    </citation>
    <scope>NUCLEOTIDE SEQUENCE [LARGE SCALE GENOMIC DNA]</scope>
    <source>
        <strain evidence="2">AusMK7937</strain>
    </source>
</reference>
<dbReference type="Proteomes" id="UP000121220">
    <property type="component" value="Segment"/>
</dbReference>
<evidence type="ECO:0000313" key="3">
    <source>
        <dbReference type="Proteomes" id="UP000121220"/>
    </source>
</evidence>
<organism evidence="2 3">
    <name type="scientific">Joinjakaka virus</name>
    <dbReference type="NCBI Taxonomy" id="1272943"/>
    <lineage>
        <taxon>Viruses</taxon>
        <taxon>Riboviria</taxon>
        <taxon>Orthornavirae</taxon>
        <taxon>Negarnaviricota</taxon>
        <taxon>Haploviricotina</taxon>
        <taxon>Monjiviricetes</taxon>
        <taxon>Mononegavirales</taxon>
        <taxon>Rhabdoviridae</taxon>
        <taxon>Alpharhabdovirinae</taxon>
        <taxon>Hapavirus</taxon>
        <taxon>Hapavirus joinjakaka</taxon>
    </lineage>
</organism>
<keyword evidence="1" id="KW-0812">Transmembrane</keyword>
<keyword evidence="3" id="KW-1185">Reference proteome</keyword>
<protein>
    <submittedName>
        <fullName evidence="2">Uncharacterized protein</fullName>
    </submittedName>
</protein>
<sequence>MGMLTGVSLEMFDIRDRFDQLINIFKEFKEKLEVYVNMLSSIFKQILFYILVIVAVMVILKLIIIVFKTAILVIKCYRVCKCKKNKSVHVKRKKTSIISRIRQARLQRKTRLKTKLDL</sequence>
<keyword evidence="1" id="KW-1133">Transmembrane helix</keyword>
<dbReference type="EMBL" id="KM205016">
    <property type="protein sequence ID" value="AJR28539.1"/>
    <property type="molecule type" value="Viral_cRNA"/>
</dbReference>
<evidence type="ECO:0000256" key="1">
    <source>
        <dbReference type="SAM" id="Phobius"/>
    </source>
</evidence>